<gene>
    <name evidence="4" type="ORF">CTEN210_04846</name>
</gene>
<feature type="region of interest" description="Disordered" evidence="3">
    <location>
        <begin position="80"/>
        <end position="103"/>
    </location>
</feature>
<comment type="caution">
    <text evidence="4">The sequence shown here is derived from an EMBL/GenBank/DDBJ whole genome shotgun (WGS) entry which is preliminary data.</text>
</comment>
<dbReference type="GO" id="GO:0005737">
    <property type="term" value="C:cytoplasm"/>
    <property type="evidence" value="ECO:0007669"/>
    <property type="project" value="TreeGrafter"/>
</dbReference>
<evidence type="ECO:0000313" key="5">
    <source>
        <dbReference type="Proteomes" id="UP001054902"/>
    </source>
</evidence>
<dbReference type="GO" id="GO:0016316">
    <property type="term" value="F:phosphatidylinositol-3,4-bisphosphate 4-phosphatase activity"/>
    <property type="evidence" value="ECO:0007669"/>
    <property type="project" value="InterPro"/>
</dbReference>
<evidence type="ECO:0000256" key="2">
    <source>
        <dbReference type="ARBA" id="ARBA00023098"/>
    </source>
</evidence>
<accession>A0AAD3CNL0</accession>
<keyword evidence="5" id="KW-1185">Reference proteome</keyword>
<sequence>MSEVALINPNNYDPIWDLEKQYTAPLGSRVILVVKLNKACIVSGGVDTVLKHESRRAPSASAMDAAVENSINDMNNMKITGTEQLGSNNSGSSGEPNPFSFLSDESVVSNASSSRSKSTGRANAFSKFGAKLKNHIDRGVTNIAVQAQKATGDSTKIRDLLTVGCYAQNKETGNFDVCLGMTERYEMPHIDTNDDPDGEGLTFSIPLIIPKHVIDEDASSTGSVLQLHLWMRSGAAIFAKNRALRKYVFVGTSTLRVAHLVQHIQPAFTRPFQLTLPLQSSVVNSGKMTVIGLPDTKFPSLCGCGWSLSDPRTDTAYTKVPRKRMLFNAPLEQNYVFPFGNNRSLFTTERLTESTVVLPLAAAFMQLVSEASKVSADHASALASKLQCLDRPESLNDPMFAMQNGHAQCQIQIVHFLRYGQEGENHGSNKTHVTINLQRSDSIFENLLASCDIPTHPFIQNMTYPSHSSMTVPFYPRIIAADDQRLLPGQTNGAVASTKKFFLGKLRIQLYEENVGGAPDVFTPLGPTSYVGSTPRHLEAVVDIDPYLNLNKDSGIVYLNVVDLSSGISAGSLGITLIANTLEGLVDQSKGISIGNSNDIVEGGLISLVGMDTLMEDDKSCYPFCDLTPVSHEKVAGNDGTKDLRRQKQVGTMGEFLTYDYMKRHVETKRKSESKGFSEKYTSYITTLTSPKEADEEDLPPDEQKNPRPFRPSSSRMNELLSGIGFNIHVQSFCLSMLANDPSTGVVSNVPITLFQNVTHGAPSDHFRGFSAKGDDTLKLFSGGLRRLEGSRITLADQVRDLQNQLIQAVSSYYTAQSQNRIIPGKSLRHIPSGDHKIASLRNACISATQSLHNLTFEIAARRSNCFSQALGIALSLFLAHVSDLAKLQKADWAGLWVKHGFLITFEGLLSAAGKELGMIEDAAVGIAMLRMVSIVFVTDQSQLFPAKSDRRFGVIDSPYLKWLRINPHGHGSGTKYTIEVCVDDNYYTQRIPAALKNNTAVQFYPVLYQMGVDIRQWGANATNFGKKGNEFQEEMDEDEIGVPDNDELLALNYEAFRKMNAYAHEVFLCDNPQGKVTVTWEQAHKAQQIVQPIHPMLSSLYDYIRSSAGKMEHGILDEAGFASNRLGGGSAIFCKSGKDRTAMQVTFKQAQYINRYIQSQGNGFAECDIDARNVFRDATTMRVYGTRLPICDKNVGQALYAFNSLQAKFMPDALKPPPRALAGFLKGGRLLTGGGIES</sequence>
<dbReference type="AlphaFoldDB" id="A0AAD3CNL0"/>
<evidence type="ECO:0000256" key="3">
    <source>
        <dbReference type="SAM" id="MobiDB-lite"/>
    </source>
</evidence>
<dbReference type="InterPro" id="IPR039034">
    <property type="entry name" value="INPP4"/>
</dbReference>
<keyword evidence="2" id="KW-0443">Lipid metabolism</keyword>
<dbReference type="PANTHER" id="PTHR12187">
    <property type="entry name" value="AGAP000124-PA"/>
    <property type="match status" value="1"/>
</dbReference>
<evidence type="ECO:0000256" key="1">
    <source>
        <dbReference type="ARBA" id="ARBA00022801"/>
    </source>
</evidence>
<protein>
    <submittedName>
        <fullName evidence="4">Uncharacterized protein</fullName>
    </submittedName>
</protein>
<organism evidence="4 5">
    <name type="scientific">Chaetoceros tenuissimus</name>
    <dbReference type="NCBI Taxonomy" id="426638"/>
    <lineage>
        <taxon>Eukaryota</taxon>
        <taxon>Sar</taxon>
        <taxon>Stramenopiles</taxon>
        <taxon>Ochrophyta</taxon>
        <taxon>Bacillariophyta</taxon>
        <taxon>Coscinodiscophyceae</taxon>
        <taxon>Chaetocerotophycidae</taxon>
        <taxon>Chaetocerotales</taxon>
        <taxon>Chaetocerotaceae</taxon>
        <taxon>Chaetoceros</taxon>
    </lineage>
</organism>
<feature type="compositionally biased region" description="Low complexity" evidence="3">
    <location>
        <begin position="86"/>
        <end position="103"/>
    </location>
</feature>
<dbReference type="Proteomes" id="UP001054902">
    <property type="component" value="Unassembled WGS sequence"/>
</dbReference>
<feature type="region of interest" description="Disordered" evidence="3">
    <location>
        <begin position="688"/>
        <end position="716"/>
    </location>
</feature>
<evidence type="ECO:0000313" key="4">
    <source>
        <dbReference type="EMBL" id="GFH48370.1"/>
    </source>
</evidence>
<keyword evidence="1" id="KW-0378">Hydrolase</keyword>
<reference evidence="4 5" key="1">
    <citation type="journal article" date="2021" name="Sci. Rep.">
        <title>The genome of the diatom Chaetoceros tenuissimus carries an ancient integrated fragment of an extant virus.</title>
        <authorList>
            <person name="Hongo Y."/>
            <person name="Kimura K."/>
            <person name="Takaki Y."/>
            <person name="Yoshida Y."/>
            <person name="Baba S."/>
            <person name="Kobayashi G."/>
            <person name="Nagasaki K."/>
            <person name="Hano T."/>
            <person name="Tomaru Y."/>
        </authorList>
    </citation>
    <scope>NUCLEOTIDE SEQUENCE [LARGE SCALE GENOMIC DNA]</scope>
    <source>
        <strain evidence="4 5">NIES-3715</strain>
    </source>
</reference>
<dbReference type="PANTHER" id="PTHR12187:SF11">
    <property type="entry name" value="PHOSPHATIDYLINOSITOL-3,4-BISPHOSPHATE 4-PHOSPHATASE"/>
    <property type="match status" value="1"/>
</dbReference>
<name>A0AAD3CNL0_9STRA</name>
<dbReference type="EMBL" id="BLLK01000027">
    <property type="protein sequence ID" value="GFH48370.1"/>
    <property type="molecule type" value="Genomic_DNA"/>
</dbReference>
<proteinExistence type="predicted"/>